<organism evidence="1 2">
    <name type="scientific">Aeromonas jandaei</name>
    <dbReference type="NCBI Taxonomy" id="650"/>
    <lineage>
        <taxon>Bacteria</taxon>
        <taxon>Pseudomonadati</taxon>
        <taxon>Pseudomonadota</taxon>
        <taxon>Gammaproteobacteria</taxon>
        <taxon>Aeromonadales</taxon>
        <taxon>Aeromonadaceae</taxon>
        <taxon>Aeromonas</taxon>
    </lineage>
</organism>
<evidence type="ECO:0000313" key="1">
    <source>
        <dbReference type="EMBL" id="QQB19236.1"/>
    </source>
</evidence>
<keyword evidence="2" id="KW-1185">Reference proteome</keyword>
<dbReference type="RefSeq" id="WP_156128731.1">
    <property type="nucleotide sequence ID" value="NZ_CP066092.1"/>
</dbReference>
<name>A0A7T4DP34_AERJA</name>
<protein>
    <submittedName>
        <fullName evidence="1">Uncharacterized protein</fullName>
    </submittedName>
</protein>
<gene>
    <name evidence="1" type="ORF">I6H43_17175</name>
</gene>
<proteinExistence type="predicted"/>
<reference evidence="1 2" key="1">
    <citation type="submission" date="2020-12" db="EMBL/GenBank/DDBJ databases">
        <title>FDA dAtabase for Regulatory Grade micrObial Sequences (FDA-ARGOS): Supporting development and validation of Infectious Disease Dx tests.</title>
        <authorList>
            <person name="Sproer C."/>
            <person name="Gronow S."/>
            <person name="Severitt S."/>
            <person name="Schroder I."/>
            <person name="Tallon L."/>
            <person name="Sadzewicz L."/>
            <person name="Zhao X."/>
            <person name="Boylan J."/>
            <person name="Ott S."/>
            <person name="Bowen H."/>
            <person name="Vavikolanu K."/>
            <person name="Mehta A."/>
            <person name="Aluvathingal J."/>
            <person name="Nadendla S."/>
            <person name="Lowell S."/>
            <person name="Myers T."/>
            <person name="Yan Y."/>
            <person name="Sichtig H."/>
        </authorList>
    </citation>
    <scope>NUCLEOTIDE SEQUENCE [LARGE SCALE GENOMIC DNA]</scope>
    <source>
        <strain evidence="1 2">FDAARGOS_986</strain>
    </source>
</reference>
<dbReference type="GeneID" id="69553044"/>
<dbReference type="EMBL" id="CP066092">
    <property type="protein sequence ID" value="QQB19236.1"/>
    <property type="molecule type" value="Genomic_DNA"/>
</dbReference>
<dbReference type="Proteomes" id="UP000595481">
    <property type="component" value="Chromosome"/>
</dbReference>
<accession>A0A7T4DP34</accession>
<sequence length="50" mass="5387">MWPRCRQSARYRPWTTASTLLLLTGDVVGGDGAMVARAISATPFPIPVAK</sequence>
<evidence type="ECO:0000313" key="2">
    <source>
        <dbReference type="Proteomes" id="UP000595481"/>
    </source>
</evidence>